<evidence type="ECO:0008006" key="4">
    <source>
        <dbReference type="Google" id="ProtNLM"/>
    </source>
</evidence>
<proteinExistence type="predicted"/>
<comment type="caution">
    <text evidence="2">The sequence shown here is derived from an EMBL/GenBank/DDBJ whole genome shotgun (WGS) entry which is preliminary data.</text>
</comment>
<reference evidence="2 3" key="1">
    <citation type="submission" date="2017-05" db="EMBL/GenBank/DDBJ databases">
        <title>Functional genome analysis of Paenibacillus pasadenensis strain R16: insights on endophytic life style and antifungal activity.</title>
        <authorList>
            <person name="Passera A."/>
            <person name="Marcolungo L."/>
            <person name="Casati P."/>
            <person name="Brasca M."/>
            <person name="Quaglino F."/>
            <person name="Delledonne M."/>
        </authorList>
    </citation>
    <scope>NUCLEOTIDE SEQUENCE [LARGE SCALE GENOMIC DNA]</scope>
    <source>
        <strain evidence="2 3">R16</strain>
    </source>
</reference>
<dbReference type="RefSeq" id="WP_052333445.1">
    <property type="nucleotide sequence ID" value="NZ_BIMM01000044.1"/>
</dbReference>
<feature type="chain" id="PRO_5014885393" description="Cytochrome c oxidase (B(O/a)3-type) chain II" evidence="1">
    <location>
        <begin position="33"/>
        <end position="131"/>
    </location>
</feature>
<evidence type="ECO:0000256" key="1">
    <source>
        <dbReference type="SAM" id="SignalP"/>
    </source>
</evidence>
<sequence length="131" mass="13963">MNRSLFRRLPLIAAAAGFLLISAACGSSSAPASNGPSAAVETTAEPTQDLVIKATNYKFDQESYTIKKGEPLRIKLESDGIHGIRVANTSVKMNAGDEKVYSFSEAGEYQIECSIPCGPGHEKMISVLKVV</sequence>
<keyword evidence="1" id="KW-0732">Signal</keyword>
<keyword evidence="3" id="KW-1185">Reference proteome</keyword>
<organism evidence="2 3">
    <name type="scientific">Paenibacillus pasadenensis</name>
    <dbReference type="NCBI Taxonomy" id="217090"/>
    <lineage>
        <taxon>Bacteria</taxon>
        <taxon>Bacillati</taxon>
        <taxon>Bacillota</taxon>
        <taxon>Bacilli</taxon>
        <taxon>Bacillales</taxon>
        <taxon>Paenibacillaceae</taxon>
        <taxon>Paenibacillus</taxon>
    </lineage>
</organism>
<dbReference type="InterPro" id="IPR008972">
    <property type="entry name" value="Cupredoxin"/>
</dbReference>
<gene>
    <name evidence="2" type="ORF">B8V81_3516</name>
</gene>
<dbReference type="EMBL" id="NFEZ01000004">
    <property type="protein sequence ID" value="PLT45085.1"/>
    <property type="molecule type" value="Genomic_DNA"/>
</dbReference>
<dbReference type="OrthoDB" id="279535at2"/>
<dbReference type="AlphaFoldDB" id="A0A2N5N405"/>
<evidence type="ECO:0000313" key="2">
    <source>
        <dbReference type="EMBL" id="PLT45085.1"/>
    </source>
</evidence>
<dbReference type="Gene3D" id="2.60.40.420">
    <property type="entry name" value="Cupredoxins - blue copper proteins"/>
    <property type="match status" value="1"/>
</dbReference>
<dbReference type="SUPFAM" id="SSF49503">
    <property type="entry name" value="Cupredoxins"/>
    <property type="match status" value="1"/>
</dbReference>
<name>A0A2N5N405_9BACL</name>
<dbReference type="PROSITE" id="PS51257">
    <property type="entry name" value="PROKAR_LIPOPROTEIN"/>
    <property type="match status" value="1"/>
</dbReference>
<protein>
    <recommendedName>
        <fullName evidence="4">Cytochrome c oxidase (B(O/a)3-type) chain II</fullName>
    </recommendedName>
</protein>
<feature type="signal peptide" evidence="1">
    <location>
        <begin position="1"/>
        <end position="32"/>
    </location>
</feature>
<accession>A0A2N5N405</accession>
<evidence type="ECO:0000313" key="3">
    <source>
        <dbReference type="Proteomes" id="UP000234789"/>
    </source>
</evidence>
<dbReference type="Proteomes" id="UP000234789">
    <property type="component" value="Unassembled WGS sequence"/>
</dbReference>